<keyword evidence="2" id="KW-1185">Reference proteome</keyword>
<protein>
    <submittedName>
        <fullName evidence="1">Uncharacterized protein</fullName>
    </submittedName>
</protein>
<proteinExistence type="predicted"/>
<dbReference type="PATRIC" id="fig|1341181.4.peg.165"/>
<reference evidence="1 2" key="1">
    <citation type="submission" date="2013-08" db="EMBL/GenBank/DDBJ databases">
        <title>Flavobacterium limnosediminis JC2902 genome sequencing.</title>
        <authorList>
            <person name="Lee K."/>
            <person name="Yi H."/>
            <person name="Park S."/>
            <person name="Chun J."/>
        </authorList>
    </citation>
    <scope>NUCLEOTIDE SEQUENCE [LARGE SCALE GENOMIC DNA]</scope>
    <source>
        <strain evidence="1 2">JC2902</strain>
    </source>
</reference>
<dbReference type="Proteomes" id="UP000018004">
    <property type="component" value="Unassembled WGS sequence"/>
</dbReference>
<accession>V6SU54</accession>
<evidence type="ECO:0000313" key="1">
    <source>
        <dbReference type="EMBL" id="ESU29697.1"/>
    </source>
</evidence>
<dbReference type="AlphaFoldDB" id="V6SU54"/>
<organism evidence="1 2">
    <name type="scientific">Flavobacterium limnosediminis JC2902</name>
    <dbReference type="NCBI Taxonomy" id="1341181"/>
    <lineage>
        <taxon>Bacteria</taxon>
        <taxon>Pseudomonadati</taxon>
        <taxon>Bacteroidota</taxon>
        <taxon>Flavobacteriia</taxon>
        <taxon>Flavobacteriales</taxon>
        <taxon>Flavobacteriaceae</taxon>
        <taxon>Flavobacterium</taxon>
    </lineage>
</organism>
<dbReference type="EMBL" id="AVGG01000001">
    <property type="protein sequence ID" value="ESU29697.1"/>
    <property type="molecule type" value="Genomic_DNA"/>
</dbReference>
<gene>
    <name evidence="1" type="ORF">FLJC2902T_01700</name>
</gene>
<comment type="caution">
    <text evidence="1">The sequence shown here is derived from an EMBL/GenBank/DDBJ whole genome shotgun (WGS) entry which is preliminary data.</text>
</comment>
<evidence type="ECO:0000313" key="2">
    <source>
        <dbReference type="Proteomes" id="UP000018004"/>
    </source>
</evidence>
<sequence length="58" mass="6616">MLKNILSITGVEKLSKNLQKSIKNEKTLCKQDRMCAQYGNQCEELACKEVPLFDINLV</sequence>
<name>V6SU54_9FLAO</name>